<proteinExistence type="predicted"/>
<evidence type="ECO:0000256" key="1">
    <source>
        <dbReference type="SAM" id="MobiDB-lite"/>
    </source>
</evidence>
<feature type="region of interest" description="Disordered" evidence="1">
    <location>
        <begin position="264"/>
        <end position="307"/>
    </location>
</feature>
<feature type="compositionally biased region" description="Acidic residues" evidence="1">
    <location>
        <begin position="236"/>
        <end position="245"/>
    </location>
</feature>
<dbReference type="Pfam" id="PF12776">
    <property type="entry name" value="Myb_DNA-bind_3"/>
    <property type="match status" value="1"/>
</dbReference>
<keyword evidence="2" id="KW-0472">Membrane</keyword>
<reference evidence="4" key="2">
    <citation type="journal article" date="2024" name="Plant">
        <title>Genomic evolution and insights into agronomic trait innovations of Sesamum species.</title>
        <authorList>
            <person name="Miao H."/>
            <person name="Wang L."/>
            <person name="Qu L."/>
            <person name="Liu H."/>
            <person name="Sun Y."/>
            <person name="Le M."/>
            <person name="Wang Q."/>
            <person name="Wei S."/>
            <person name="Zheng Y."/>
            <person name="Lin W."/>
            <person name="Duan Y."/>
            <person name="Cao H."/>
            <person name="Xiong S."/>
            <person name="Wang X."/>
            <person name="Wei L."/>
            <person name="Li C."/>
            <person name="Ma Q."/>
            <person name="Ju M."/>
            <person name="Zhao R."/>
            <person name="Li G."/>
            <person name="Mu C."/>
            <person name="Tian Q."/>
            <person name="Mei H."/>
            <person name="Zhang T."/>
            <person name="Gao T."/>
            <person name="Zhang H."/>
        </authorList>
    </citation>
    <scope>NUCLEOTIDE SEQUENCE</scope>
    <source>
        <strain evidence="4">3651</strain>
    </source>
</reference>
<organism evidence="4 5">
    <name type="scientific">Sesamum alatum</name>
    <dbReference type="NCBI Taxonomy" id="300844"/>
    <lineage>
        <taxon>Eukaryota</taxon>
        <taxon>Viridiplantae</taxon>
        <taxon>Streptophyta</taxon>
        <taxon>Embryophyta</taxon>
        <taxon>Tracheophyta</taxon>
        <taxon>Spermatophyta</taxon>
        <taxon>Magnoliopsida</taxon>
        <taxon>eudicotyledons</taxon>
        <taxon>Gunneridae</taxon>
        <taxon>Pentapetalae</taxon>
        <taxon>asterids</taxon>
        <taxon>lamiids</taxon>
        <taxon>Lamiales</taxon>
        <taxon>Pedaliaceae</taxon>
        <taxon>Sesamum</taxon>
    </lineage>
</organism>
<comment type="caution">
    <text evidence="4">The sequence shown here is derived from an EMBL/GenBank/DDBJ whole genome shotgun (WGS) entry which is preliminary data.</text>
</comment>
<feature type="transmembrane region" description="Helical" evidence="2">
    <location>
        <begin position="41"/>
        <end position="64"/>
    </location>
</feature>
<keyword evidence="5" id="KW-1185">Reference proteome</keyword>
<accession>A0AAE1YJB5</accession>
<evidence type="ECO:0000256" key="2">
    <source>
        <dbReference type="SAM" id="Phobius"/>
    </source>
</evidence>
<dbReference type="AlphaFoldDB" id="A0AAE1YJB5"/>
<dbReference type="PANTHER" id="PTHR46929:SF3">
    <property type="entry name" value="MYB_SANT-LIKE DOMAIN-CONTAINING PROTEIN"/>
    <property type="match status" value="1"/>
</dbReference>
<name>A0AAE1YJB5_9LAMI</name>
<keyword evidence="2" id="KW-1133">Transmembrane helix</keyword>
<dbReference type="PANTHER" id="PTHR46929">
    <property type="entry name" value="EXPRESSED PROTEIN"/>
    <property type="match status" value="1"/>
</dbReference>
<feature type="compositionally biased region" description="Polar residues" evidence="1">
    <location>
        <begin position="264"/>
        <end position="275"/>
    </location>
</feature>
<feature type="region of interest" description="Disordered" evidence="1">
    <location>
        <begin position="220"/>
        <end position="246"/>
    </location>
</feature>
<dbReference type="Proteomes" id="UP001293254">
    <property type="component" value="Unassembled WGS sequence"/>
</dbReference>
<protein>
    <recommendedName>
        <fullName evidence="3">Myb/SANT-like domain-containing protein</fullName>
    </recommendedName>
</protein>
<evidence type="ECO:0000313" key="4">
    <source>
        <dbReference type="EMBL" id="KAK4431048.1"/>
    </source>
</evidence>
<evidence type="ECO:0000313" key="5">
    <source>
        <dbReference type="Proteomes" id="UP001293254"/>
    </source>
</evidence>
<sequence length="330" mass="38002">MCRRAKDVIPGLLNRINNQDRMLKEYRQNVVILEARDGDKMLYRLCGILGSVIIMILLILYVFMSGDGHMWQHKLFYCEHWTPEIEDTFVQSLLAHHRKGSFHHDRMNCHAVLCAFFDINARFGSTLSYSYCQRKLEKLKIRYRVFSWITSLVAVEWDPKTNHISADDYTWEQIAKAYVNAVEPQWTALWILFGEITTINDWDDEDVFFDRAGTCVDDGWVHNGNAPSDDNSYESPNDDTSDNGNDDPSWWAFIQEYYASDSRTGSVNANPSTIRQPAPSGYCTPTKESPKMDAGIPSSCASNDPQYCEDTPSPYVPKYLLCRQPKKPKF</sequence>
<gene>
    <name evidence="4" type="ORF">Salat_0866800</name>
</gene>
<feature type="compositionally biased region" description="Polar residues" evidence="1">
    <location>
        <begin position="225"/>
        <end position="235"/>
    </location>
</feature>
<dbReference type="EMBL" id="JACGWO010000003">
    <property type="protein sequence ID" value="KAK4431048.1"/>
    <property type="molecule type" value="Genomic_DNA"/>
</dbReference>
<keyword evidence="2" id="KW-0812">Transmembrane</keyword>
<feature type="domain" description="Myb/SANT-like" evidence="3">
    <location>
        <begin position="80"/>
        <end position="173"/>
    </location>
</feature>
<evidence type="ECO:0000259" key="3">
    <source>
        <dbReference type="Pfam" id="PF12776"/>
    </source>
</evidence>
<dbReference type="InterPro" id="IPR024752">
    <property type="entry name" value="Myb/SANT-like_dom"/>
</dbReference>
<reference evidence="4" key="1">
    <citation type="submission" date="2020-06" db="EMBL/GenBank/DDBJ databases">
        <authorList>
            <person name="Li T."/>
            <person name="Hu X."/>
            <person name="Zhang T."/>
            <person name="Song X."/>
            <person name="Zhang H."/>
            <person name="Dai N."/>
            <person name="Sheng W."/>
            <person name="Hou X."/>
            <person name="Wei L."/>
        </authorList>
    </citation>
    <scope>NUCLEOTIDE SEQUENCE</scope>
    <source>
        <strain evidence="4">3651</strain>
        <tissue evidence="4">Leaf</tissue>
    </source>
</reference>